<dbReference type="Proteomes" id="UP000823399">
    <property type="component" value="Unassembled WGS sequence"/>
</dbReference>
<reference evidence="1" key="1">
    <citation type="journal article" date="2020" name="New Phytol.">
        <title>Comparative genomics reveals dynamic genome evolution in host specialist ectomycorrhizal fungi.</title>
        <authorList>
            <person name="Lofgren L.A."/>
            <person name="Nguyen N.H."/>
            <person name="Vilgalys R."/>
            <person name="Ruytinx J."/>
            <person name="Liao H.L."/>
            <person name="Branco S."/>
            <person name="Kuo A."/>
            <person name="LaButti K."/>
            <person name="Lipzen A."/>
            <person name="Andreopoulos W."/>
            <person name="Pangilinan J."/>
            <person name="Riley R."/>
            <person name="Hundley H."/>
            <person name="Na H."/>
            <person name="Barry K."/>
            <person name="Grigoriev I.V."/>
            <person name="Stajich J.E."/>
            <person name="Kennedy P.G."/>
        </authorList>
    </citation>
    <scope>NUCLEOTIDE SEQUENCE</scope>
    <source>
        <strain evidence="1">FC423</strain>
    </source>
</reference>
<protein>
    <submittedName>
        <fullName evidence="1">Uncharacterized protein</fullName>
    </submittedName>
</protein>
<feature type="non-terminal residue" evidence="1">
    <location>
        <position position="89"/>
    </location>
</feature>
<dbReference type="GeneID" id="64692474"/>
<accession>A0A9P7K0D1</accession>
<proteinExistence type="predicted"/>
<dbReference type="AlphaFoldDB" id="A0A9P7K0D1"/>
<keyword evidence="2" id="KW-1185">Reference proteome</keyword>
<organism evidence="1 2">
    <name type="scientific">Suillus discolor</name>
    <dbReference type="NCBI Taxonomy" id="1912936"/>
    <lineage>
        <taxon>Eukaryota</taxon>
        <taxon>Fungi</taxon>
        <taxon>Dikarya</taxon>
        <taxon>Basidiomycota</taxon>
        <taxon>Agaricomycotina</taxon>
        <taxon>Agaricomycetes</taxon>
        <taxon>Agaricomycetidae</taxon>
        <taxon>Boletales</taxon>
        <taxon>Suillineae</taxon>
        <taxon>Suillaceae</taxon>
        <taxon>Suillus</taxon>
    </lineage>
</organism>
<name>A0A9P7K0D1_9AGAM</name>
<dbReference type="EMBL" id="JABBWM010000003">
    <property type="protein sequence ID" value="KAG2118779.1"/>
    <property type="molecule type" value="Genomic_DNA"/>
</dbReference>
<gene>
    <name evidence="1" type="ORF">F5147DRAFT_540082</name>
</gene>
<comment type="caution">
    <text evidence="1">The sequence shown here is derived from an EMBL/GenBank/DDBJ whole genome shotgun (WGS) entry which is preliminary data.</text>
</comment>
<sequence length="89" mass="9906">PITRAMLLVPASKPDASNSFDICCPHPPLVQLGRGSTLFRRNFVAVGEFIHRSNLAPPFNSSGSRKLHLTFTKVIKTRNEDVILCYQPD</sequence>
<dbReference type="RefSeq" id="XP_041298888.1">
    <property type="nucleotide sequence ID" value="XM_041430215.1"/>
</dbReference>
<dbReference type="OrthoDB" id="3262705at2759"/>
<evidence type="ECO:0000313" key="1">
    <source>
        <dbReference type="EMBL" id="KAG2118779.1"/>
    </source>
</evidence>
<evidence type="ECO:0000313" key="2">
    <source>
        <dbReference type="Proteomes" id="UP000823399"/>
    </source>
</evidence>
<feature type="non-terminal residue" evidence="1">
    <location>
        <position position="1"/>
    </location>
</feature>